<dbReference type="PANTHER" id="PTHR12993">
    <property type="entry name" value="N-ACETYLGLUCOSAMINYL-PHOSPHATIDYLINOSITOL DE-N-ACETYLASE-RELATED"/>
    <property type="match status" value="1"/>
</dbReference>
<comment type="caution">
    <text evidence="3">The sequence shown here is derived from an EMBL/GenBank/DDBJ whole genome shotgun (WGS) entry which is preliminary data.</text>
</comment>
<dbReference type="PANTHER" id="PTHR12993:SF28">
    <property type="entry name" value="LMBE FAMILY PROTEIN"/>
    <property type="match status" value="1"/>
</dbReference>
<organism evidence="3 4">
    <name type="scientific">Geodia barretti</name>
    <name type="common">Barrett's horny sponge</name>
    <dbReference type="NCBI Taxonomy" id="519541"/>
    <lineage>
        <taxon>Eukaryota</taxon>
        <taxon>Metazoa</taxon>
        <taxon>Porifera</taxon>
        <taxon>Demospongiae</taxon>
        <taxon>Heteroscleromorpha</taxon>
        <taxon>Tetractinellida</taxon>
        <taxon>Astrophorina</taxon>
        <taxon>Geodiidae</taxon>
        <taxon>Geodia</taxon>
    </lineage>
</organism>
<name>A0AA35XL56_GEOBA</name>
<evidence type="ECO:0000313" key="3">
    <source>
        <dbReference type="EMBL" id="CAI8056230.1"/>
    </source>
</evidence>
<dbReference type="GO" id="GO:0000225">
    <property type="term" value="F:N-acetylglucosaminylphosphatidylinositol deacetylase activity"/>
    <property type="evidence" value="ECO:0007669"/>
    <property type="project" value="UniProtKB-EC"/>
</dbReference>
<evidence type="ECO:0000256" key="1">
    <source>
        <dbReference type="ARBA" id="ARBA00006066"/>
    </source>
</evidence>
<dbReference type="Gene3D" id="3.40.50.10320">
    <property type="entry name" value="LmbE-like"/>
    <property type="match status" value="2"/>
</dbReference>
<evidence type="ECO:0000256" key="2">
    <source>
        <dbReference type="ARBA" id="ARBA00012176"/>
    </source>
</evidence>
<comment type="similarity">
    <text evidence="1">Belongs to the PIGL family.</text>
</comment>
<dbReference type="EMBL" id="CASHTH010004338">
    <property type="protein sequence ID" value="CAI8056230.1"/>
    <property type="molecule type" value="Genomic_DNA"/>
</dbReference>
<dbReference type="Proteomes" id="UP001174909">
    <property type="component" value="Unassembled WGS sequence"/>
</dbReference>
<evidence type="ECO:0000313" key="4">
    <source>
        <dbReference type="Proteomes" id="UP001174909"/>
    </source>
</evidence>
<dbReference type="AlphaFoldDB" id="A0AA35XL56"/>
<dbReference type="Pfam" id="PF02585">
    <property type="entry name" value="PIG-L"/>
    <property type="match status" value="1"/>
</dbReference>
<dbReference type="EC" id="3.5.1.89" evidence="2"/>
<reference evidence="3" key="1">
    <citation type="submission" date="2023-03" db="EMBL/GenBank/DDBJ databases">
        <authorList>
            <person name="Steffen K."/>
            <person name="Cardenas P."/>
        </authorList>
    </citation>
    <scope>NUCLEOTIDE SEQUENCE</scope>
</reference>
<gene>
    <name evidence="3" type="ORF">GBAR_LOCUS30639</name>
</gene>
<keyword evidence="4" id="KW-1185">Reference proteome</keyword>
<sequence length="204" mass="22947">MDRPERALVVTPHPDDAEIGCGGTVAGWIAEGTEVYYVLCTNGDKGTSDPDLTSERLAEIREREQAEAAEVLGIKEVVYLRYPDGGLEDTSEFRERLDVRDGDDGRCVPYARDRLHYPEHITEDGLDTHKVGDVLFWGTEEPDTYIDITDTIELKIESLKKHASQVSSDDGTDVGDFVKSNARRIGQRADMPYAESFRRINIRR</sequence>
<protein>
    <recommendedName>
        <fullName evidence="2">N-acetylglucosaminylphosphatidylinositol deacetylase</fullName>
        <ecNumber evidence="2">3.5.1.89</ecNumber>
    </recommendedName>
</protein>
<accession>A0AA35XL56</accession>
<dbReference type="InterPro" id="IPR003737">
    <property type="entry name" value="GlcNAc_PI_deacetylase-related"/>
</dbReference>
<dbReference type="SUPFAM" id="SSF102588">
    <property type="entry name" value="LmbE-like"/>
    <property type="match status" value="1"/>
</dbReference>
<proteinExistence type="inferred from homology"/>
<dbReference type="InterPro" id="IPR024078">
    <property type="entry name" value="LmbE-like_dom_sf"/>
</dbReference>